<evidence type="ECO:0000313" key="9">
    <source>
        <dbReference type="EMBL" id="EIM55941.1"/>
    </source>
</evidence>
<comment type="subcellular location">
    <subcellularLocation>
        <location evidence="1">Cell membrane</location>
        <topology evidence="1">Multi-pass membrane protein</topology>
    </subcellularLocation>
</comment>
<evidence type="ECO:0000256" key="8">
    <source>
        <dbReference type="SAM" id="Phobius"/>
    </source>
</evidence>
<feature type="transmembrane region" description="Helical" evidence="8">
    <location>
        <begin position="368"/>
        <end position="393"/>
    </location>
</feature>
<evidence type="ECO:0000256" key="7">
    <source>
        <dbReference type="ARBA" id="ARBA00023136"/>
    </source>
</evidence>
<proteinExistence type="predicted"/>
<keyword evidence="6 8" id="KW-1133">Transmembrane helix</keyword>
<evidence type="ECO:0000256" key="5">
    <source>
        <dbReference type="ARBA" id="ARBA00022692"/>
    </source>
</evidence>
<dbReference type="Proteomes" id="UP000005753">
    <property type="component" value="Chromosome"/>
</dbReference>
<keyword evidence="10" id="KW-1185">Reference proteome</keyword>
<feature type="transmembrane region" description="Helical" evidence="8">
    <location>
        <begin position="114"/>
        <end position="134"/>
    </location>
</feature>
<dbReference type="PANTHER" id="PTHR33908:SF11">
    <property type="entry name" value="MEMBRANE PROTEIN"/>
    <property type="match status" value="1"/>
</dbReference>
<feature type="transmembrane region" description="Helical" evidence="8">
    <location>
        <begin position="12"/>
        <end position="29"/>
    </location>
</feature>
<evidence type="ECO:0000256" key="2">
    <source>
        <dbReference type="ARBA" id="ARBA00022475"/>
    </source>
</evidence>
<keyword evidence="5 8" id="KW-0812">Transmembrane</keyword>
<keyword evidence="2" id="KW-1003">Cell membrane</keyword>
<accession>I5AQ68</accession>
<reference evidence="9 10" key="1">
    <citation type="submission" date="2010-08" db="EMBL/GenBank/DDBJ databases">
        <authorList>
            <consortium name="US DOE Joint Genome Institute (JGI-PGF)"/>
            <person name="Lucas S."/>
            <person name="Copeland A."/>
            <person name="Lapidus A."/>
            <person name="Cheng J.-F."/>
            <person name="Bruce D."/>
            <person name="Goodwin L."/>
            <person name="Pitluck S."/>
            <person name="Land M.L."/>
            <person name="Hauser L."/>
            <person name="Chang Y.-J."/>
            <person name="Anderson I.J."/>
            <person name="Johnson E."/>
            <person name="Mulhopadhyay B."/>
            <person name="Kyrpides N."/>
            <person name="Woyke T.J."/>
        </authorList>
    </citation>
    <scope>NUCLEOTIDE SEQUENCE [LARGE SCALE GENOMIC DNA]</scope>
    <source>
        <strain evidence="9 10">6</strain>
    </source>
</reference>
<feature type="transmembrane region" description="Helical" evidence="8">
    <location>
        <begin position="311"/>
        <end position="332"/>
    </location>
</feature>
<organism evidence="9 10">
    <name type="scientific">Eubacterium cellulosolvens (strain ATCC 43171 / JCM 9499 / 6)</name>
    <name type="common">Cillobacterium cellulosolvens</name>
    <dbReference type="NCBI Taxonomy" id="633697"/>
    <lineage>
        <taxon>Bacteria</taxon>
        <taxon>Bacillati</taxon>
        <taxon>Bacillota</taxon>
        <taxon>Clostridia</taxon>
        <taxon>Eubacteriales</taxon>
        <taxon>Eubacteriaceae</taxon>
        <taxon>Eubacterium</taxon>
    </lineage>
</organism>
<dbReference type="OrthoDB" id="5056808at2"/>
<dbReference type="HOGENOM" id="CLU_030254_0_0_9"/>
<reference evidence="9 10" key="2">
    <citation type="submission" date="2012-02" db="EMBL/GenBank/DDBJ databases">
        <title>Improved High-Quality Draft sequence of Eubacterium cellulosolvens 6.</title>
        <authorList>
            <consortium name="US DOE Joint Genome Institute"/>
            <person name="Lucas S."/>
            <person name="Han J."/>
            <person name="Lapidus A."/>
            <person name="Cheng J.-F."/>
            <person name="Goodwin L."/>
            <person name="Pitluck S."/>
            <person name="Peters L."/>
            <person name="Mikhailova N."/>
            <person name="Gu W."/>
            <person name="Detter J.C."/>
            <person name="Han C."/>
            <person name="Tapia R."/>
            <person name="Land M."/>
            <person name="Hauser L."/>
            <person name="Kyrpides N."/>
            <person name="Ivanova N."/>
            <person name="Pagani I."/>
            <person name="Johnson E."/>
            <person name="Mukhopadhyay B."/>
            <person name="Anderson I."/>
            <person name="Woyke T."/>
        </authorList>
    </citation>
    <scope>NUCLEOTIDE SEQUENCE [LARGE SCALE GENOMIC DNA]</scope>
    <source>
        <strain evidence="9 10">6</strain>
    </source>
</reference>
<dbReference type="EMBL" id="CM001487">
    <property type="protein sequence ID" value="EIM55941.1"/>
    <property type="molecule type" value="Genomic_DNA"/>
</dbReference>
<evidence type="ECO:0000256" key="3">
    <source>
        <dbReference type="ARBA" id="ARBA00022676"/>
    </source>
</evidence>
<dbReference type="InterPro" id="IPR050297">
    <property type="entry name" value="LipidA_mod_glycosyltrf_83"/>
</dbReference>
<evidence type="ECO:0000256" key="6">
    <source>
        <dbReference type="ARBA" id="ARBA00022989"/>
    </source>
</evidence>
<dbReference type="GO" id="GO:0005886">
    <property type="term" value="C:plasma membrane"/>
    <property type="evidence" value="ECO:0007669"/>
    <property type="project" value="UniProtKB-SubCell"/>
</dbReference>
<feature type="transmembrane region" description="Helical" evidence="8">
    <location>
        <begin position="84"/>
        <end position="102"/>
    </location>
</feature>
<evidence type="ECO:0000313" key="10">
    <source>
        <dbReference type="Proteomes" id="UP000005753"/>
    </source>
</evidence>
<dbReference type="PANTHER" id="PTHR33908">
    <property type="entry name" value="MANNOSYLTRANSFERASE YKCB-RELATED"/>
    <property type="match status" value="1"/>
</dbReference>
<protein>
    <submittedName>
        <fullName evidence="9">PMT family glycosyltransferase, 4-amino-4-deoxy-L-arabinose transferase</fullName>
    </submittedName>
</protein>
<evidence type="ECO:0000256" key="1">
    <source>
        <dbReference type="ARBA" id="ARBA00004651"/>
    </source>
</evidence>
<sequence>MSEKSTKWKSLFAVCLVIFSVVTILFLPSNNPFNIGNTYTDSSVFTYVGRVMQQGGMPYLDTFDHKGPLLYLIEVLGLTIHREIGIWILEVLSLTIGLIYTYRCARLYGCERVSSCVAVFLTTLSLAAFFFDGGNIEEEYAFPLLMIALFCFLKYFLTDSITRMDLIVCGATFAAVCLIRVNMAGFWFVMCLGVIFDCIKRGMFAKGTANESHHAGKNDKGRDRSNSNNLAAMILYFLIGAVVISLPILLWLAGNHALSAFVEDYLRFNLAYTTGQSGIRIFQSMNGFLKDTPLLIGIPVMAWFCLRDRRLTDILCLICYPVSLLLLCLSGHYFHHYGLLICPLFAWTVARALSFIEQNRTVQKRKTANVLTLALAVCMLFNSTFLSIAGYIADPLRHVEKQPQVKTIVDEVNGHTLDGDKISVMGNCNSIYLLSGRSSASKYSYQDPIAAVDPEILKEYLRDLQTLDAKMIIVDNTCSFYDSIKDDVKKVTDSGYRLLDRVEQMEVYVRI</sequence>
<name>I5AQ68_EUBC6</name>
<dbReference type="eggNOG" id="COG1807">
    <property type="taxonomic scope" value="Bacteria"/>
</dbReference>
<feature type="transmembrane region" description="Helical" evidence="8">
    <location>
        <begin position="166"/>
        <end position="196"/>
    </location>
</feature>
<dbReference type="STRING" id="633697.EubceDRAFT1_0075"/>
<feature type="transmembrane region" description="Helical" evidence="8">
    <location>
        <begin position="338"/>
        <end position="356"/>
    </location>
</feature>
<keyword evidence="4 9" id="KW-0808">Transferase</keyword>
<dbReference type="AlphaFoldDB" id="I5AQ68"/>
<gene>
    <name evidence="9" type="ORF">EubceDRAFT1_0075</name>
</gene>
<keyword evidence="3" id="KW-0328">Glycosyltransferase</keyword>
<evidence type="ECO:0000256" key="4">
    <source>
        <dbReference type="ARBA" id="ARBA00022679"/>
    </source>
</evidence>
<dbReference type="GO" id="GO:0016763">
    <property type="term" value="F:pentosyltransferase activity"/>
    <property type="evidence" value="ECO:0007669"/>
    <property type="project" value="TreeGrafter"/>
</dbReference>
<feature type="transmembrane region" description="Helical" evidence="8">
    <location>
        <begin position="140"/>
        <end position="157"/>
    </location>
</feature>
<feature type="transmembrane region" description="Helical" evidence="8">
    <location>
        <begin position="230"/>
        <end position="252"/>
    </location>
</feature>
<keyword evidence="7 8" id="KW-0472">Membrane</keyword>
<dbReference type="GO" id="GO:0009103">
    <property type="term" value="P:lipopolysaccharide biosynthetic process"/>
    <property type="evidence" value="ECO:0007669"/>
    <property type="project" value="UniProtKB-ARBA"/>
</dbReference>